<dbReference type="AlphaFoldDB" id="A0A1R4HWE2"/>
<dbReference type="SUPFAM" id="SSF53448">
    <property type="entry name" value="Nucleotide-diphospho-sugar transferases"/>
    <property type="match status" value="1"/>
</dbReference>
<dbReference type="RefSeq" id="WP_087107150.1">
    <property type="nucleotide sequence ID" value="NZ_FUKM01000022.1"/>
</dbReference>
<evidence type="ECO:0000313" key="1">
    <source>
        <dbReference type="EMBL" id="SJN11483.1"/>
    </source>
</evidence>
<proteinExistence type="predicted"/>
<organism evidence="1 2">
    <name type="scientific">Halomonas citrativorans</name>
    <dbReference type="NCBI Taxonomy" id="2742612"/>
    <lineage>
        <taxon>Bacteria</taxon>
        <taxon>Pseudomonadati</taxon>
        <taxon>Pseudomonadota</taxon>
        <taxon>Gammaproteobacteria</taxon>
        <taxon>Oceanospirillales</taxon>
        <taxon>Halomonadaceae</taxon>
        <taxon>Halomonas</taxon>
    </lineage>
</organism>
<sequence length="389" mass="44591">MRYDLFSAKQAEMALKSEDFFLSFDICKNCLKKTPGDALLYVIMARIISRSPMVVDSWQDVADITASFLEFNRQKNIQSSSLWHALSFINSCLISNQFSHADNPFIEYLKYNGRKVTEHKVKLLVLTCVWKRHELCHLFFSYYKKLKEKLSHDIDIQVIAVGSEGEVSQSICEKYGAHYLEYPNQPLSDKWQAGLTYARSFDFDALVILGSDDFICENTLKFYSRKVSNGTLFLGFQDCYLHDFSTQKTIYWKGYGASNEQQSQPHRVGETIGLGRVLRRELLEFMDFDLWKGMGANKSLDGIMKNKITEKTGFLPVKPVHGFNLILGDVNYSLGMLSYRLKDLGLFGVDVKVSDNVTAFEKYVTSTNVYDDVTLEYSQNGHLDFLNSL</sequence>
<gene>
    <name evidence="1" type="ORF">CZ787_06030</name>
</gene>
<reference evidence="1 2" key="1">
    <citation type="submission" date="2017-02" db="EMBL/GenBank/DDBJ databases">
        <authorList>
            <person name="Dridi B."/>
        </authorList>
    </citation>
    <scope>NUCLEOTIDE SEQUENCE [LARGE SCALE GENOMIC DNA]</scope>
    <source>
        <strain evidence="1 2">JB380</strain>
    </source>
</reference>
<dbReference type="InterPro" id="IPR029044">
    <property type="entry name" value="Nucleotide-diphossugar_trans"/>
</dbReference>
<evidence type="ECO:0000313" key="2">
    <source>
        <dbReference type="Proteomes" id="UP000196331"/>
    </source>
</evidence>
<dbReference type="EMBL" id="FUKM01000022">
    <property type="protein sequence ID" value="SJN11483.1"/>
    <property type="molecule type" value="Genomic_DNA"/>
</dbReference>
<protein>
    <submittedName>
        <fullName evidence="1">Uncharacterized protein</fullName>
    </submittedName>
</protein>
<dbReference type="OrthoDB" id="437226at2"/>
<dbReference type="Proteomes" id="UP000196331">
    <property type="component" value="Unassembled WGS sequence"/>
</dbReference>
<accession>A0A1R4HWE2</accession>
<comment type="caution">
    <text evidence="1">The sequence shown here is derived from an EMBL/GenBank/DDBJ whole genome shotgun (WGS) entry which is preliminary data.</text>
</comment>
<name>A0A1R4HWE2_9GAMM</name>